<evidence type="ECO:0000256" key="5">
    <source>
        <dbReference type="HAMAP-Rule" id="MF_02126"/>
    </source>
</evidence>
<feature type="compositionally biased region" description="Basic and acidic residues" evidence="6">
    <location>
        <begin position="265"/>
        <end position="284"/>
    </location>
</feature>
<dbReference type="InterPro" id="IPR050320">
    <property type="entry name" value="N5-glutamine_MTase"/>
</dbReference>
<dbReference type="PATRIC" id="fig|106634.4.peg.2469"/>
<keyword evidence="10" id="KW-1185">Reference proteome</keyword>
<evidence type="ECO:0000259" key="8">
    <source>
        <dbReference type="Pfam" id="PF17827"/>
    </source>
</evidence>
<organism evidence="9 10">
    <name type="scientific">Thioalkalivibrio versutus</name>
    <dbReference type="NCBI Taxonomy" id="106634"/>
    <lineage>
        <taxon>Bacteria</taxon>
        <taxon>Pseudomonadati</taxon>
        <taxon>Pseudomonadota</taxon>
        <taxon>Gammaproteobacteria</taxon>
        <taxon>Chromatiales</taxon>
        <taxon>Ectothiorhodospiraceae</taxon>
        <taxon>Thioalkalivibrio</taxon>
    </lineage>
</organism>
<evidence type="ECO:0000256" key="1">
    <source>
        <dbReference type="ARBA" id="ARBA00022603"/>
    </source>
</evidence>
<evidence type="ECO:0000259" key="7">
    <source>
        <dbReference type="Pfam" id="PF13847"/>
    </source>
</evidence>
<evidence type="ECO:0000313" key="9">
    <source>
        <dbReference type="EMBL" id="AKJ96052.1"/>
    </source>
</evidence>
<dbReference type="GO" id="GO:0032259">
    <property type="term" value="P:methylation"/>
    <property type="evidence" value="ECO:0007669"/>
    <property type="project" value="UniProtKB-KW"/>
</dbReference>
<dbReference type="Gene3D" id="1.10.8.10">
    <property type="entry name" value="DNA helicase RuvA subunit, C-terminal domain"/>
    <property type="match status" value="1"/>
</dbReference>
<feature type="binding site" evidence="5">
    <location>
        <position position="149"/>
    </location>
    <ligand>
        <name>S-adenosyl-L-methionine</name>
        <dbReference type="ChEBI" id="CHEBI:59789"/>
    </ligand>
</feature>
<dbReference type="Pfam" id="PF13847">
    <property type="entry name" value="Methyltransf_31"/>
    <property type="match status" value="1"/>
</dbReference>
<dbReference type="FunFam" id="3.40.50.150:FF:000053">
    <property type="entry name" value="Release factor glutamine methyltransferase"/>
    <property type="match status" value="1"/>
</dbReference>
<comment type="catalytic activity">
    <reaction evidence="4 5">
        <text>L-glutaminyl-[peptide chain release factor] + S-adenosyl-L-methionine = N(5)-methyl-L-glutaminyl-[peptide chain release factor] + S-adenosyl-L-homocysteine + H(+)</text>
        <dbReference type="Rhea" id="RHEA:42896"/>
        <dbReference type="Rhea" id="RHEA-COMP:10271"/>
        <dbReference type="Rhea" id="RHEA-COMP:10272"/>
        <dbReference type="ChEBI" id="CHEBI:15378"/>
        <dbReference type="ChEBI" id="CHEBI:30011"/>
        <dbReference type="ChEBI" id="CHEBI:57856"/>
        <dbReference type="ChEBI" id="CHEBI:59789"/>
        <dbReference type="ChEBI" id="CHEBI:61891"/>
        <dbReference type="EC" id="2.1.1.297"/>
    </reaction>
</comment>
<accession>A0A0G3G910</accession>
<evidence type="ECO:0000256" key="3">
    <source>
        <dbReference type="ARBA" id="ARBA00022691"/>
    </source>
</evidence>
<evidence type="ECO:0000256" key="2">
    <source>
        <dbReference type="ARBA" id="ARBA00022679"/>
    </source>
</evidence>
<dbReference type="NCBIfam" id="TIGR00536">
    <property type="entry name" value="hemK_fam"/>
    <property type="match status" value="1"/>
</dbReference>
<keyword evidence="1 5" id="KW-0489">Methyltransferase</keyword>
<dbReference type="AlphaFoldDB" id="A0A0G3G910"/>
<dbReference type="Proteomes" id="UP000064201">
    <property type="component" value="Chromosome"/>
</dbReference>
<dbReference type="GO" id="GO:0102559">
    <property type="term" value="F:peptide chain release factor N(5)-glutamine methyltransferase activity"/>
    <property type="evidence" value="ECO:0007669"/>
    <property type="project" value="UniProtKB-EC"/>
</dbReference>
<dbReference type="EMBL" id="CP011367">
    <property type="protein sequence ID" value="AKJ96052.1"/>
    <property type="molecule type" value="Genomic_DNA"/>
</dbReference>
<evidence type="ECO:0000313" key="10">
    <source>
        <dbReference type="Proteomes" id="UP000064201"/>
    </source>
</evidence>
<keyword evidence="2 5" id="KW-0808">Transferase</keyword>
<dbReference type="NCBIfam" id="TIGR03534">
    <property type="entry name" value="RF_mod_PrmC"/>
    <property type="match status" value="1"/>
</dbReference>
<dbReference type="RefSeq" id="WP_047251702.1">
    <property type="nucleotide sequence ID" value="NZ_CP011367.1"/>
</dbReference>
<dbReference type="InterPro" id="IPR025714">
    <property type="entry name" value="Methyltranfer_dom"/>
</dbReference>
<dbReference type="PANTHER" id="PTHR18895">
    <property type="entry name" value="HEMK METHYLTRANSFERASE"/>
    <property type="match status" value="1"/>
</dbReference>
<evidence type="ECO:0000256" key="4">
    <source>
        <dbReference type="ARBA" id="ARBA00048391"/>
    </source>
</evidence>
<dbReference type="Pfam" id="PF17827">
    <property type="entry name" value="PrmC_N"/>
    <property type="match status" value="1"/>
</dbReference>
<dbReference type="KEGG" id="tvr:TVD_12115"/>
<sequence length="284" mass="30977">MEAPPTLDTLLQGLRTRLQQAGVESPGLEARMLLSATTGLDTAQLIARGSDPASTAQAAHAEALCQRRCAGEPMAHILGRRAFWTLELGVSPVCLIPRPETELLVEQALAVIDELDTDAPRVLDLGTGPGTIILALKSERPDIQAFASDRSEGALQQAQTNAHALGLLVQLWQGDWLDALTPQPHFDVITCNPPYIDPDDPHLTRGDLRFEPRTALAAAEHGLADLHRVIDNARPHLKPGGWLLLEHGFDQGERVRQRLQQAGYRDVHTQKDPAGHERTSLGRH</sequence>
<comment type="similarity">
    <text evidence="5">Belongs to the protein N5-glutamine methyltransferase family. PrmC subfamily.</text>
</comment>
<feature type="binding site" evidence="5">
    <location>
        <position position="176"/>
    </location>
    <ligand>
        <name>S-adenosyl-L-methionine</name>
        <dbReference type="ChEBI" id="CHEBI:59789"/>
    </ligand>
</feature>
<dbReference type="PANTHER" id="PTHR18895:SF74">
    <property type="entry name" value="MTRF1L RELEASE FACTOR GLUTAMINE METHYLTRANSFERASE"/>
    <property type="match status" value="1"/>
</dbReference>
<evidence type="ECO:0000256" key="6">
    <source>
        <dbReference type="SAM" id="MobiDB-lite"/>
    </source>
</evidence>
<dbReference type="SUPFAM" id="SSF53335">
    <property type="entry name" value="S-adenosyl-L-methionine-dependent methyltransferases"/>
    <property type="match status" value="1"/>
</dbReference>
<dbReference type="EC" id="2.1.1.297" evidence="5"/>
<dbReference type="CDD" id="cd02440">
    <property type="entry name" value="AdoMet_MTases"/>
    <property type="match status" value="1"/>
</dbReference>
<feature type="domain" description="Release factor glutamine methyltransferase N-terminal" evidence="8">
    <location>
        <begin position="10"/>
        <end position="79"/>
    </location>
</feature>
<feature type="binding site" evidence="5">
    <location>
        <position position="192"/>
    </location>
    <ligand>
        <name>S-adenosyl-L-methionine</name>
        <dbReference type="ChEBI" id="CHEBI:59789"/>
    </ligand>
</feature>
<dbReference type="OrthoDB" id="9800643at2"/>
<name>A0A0G3G910_9GAMM</name>
<dbReference type="InterPro" id="IPR029063">
    <property type="entry name" value="SAM-dependent_MTases_sf"/>
</dbReference>
<proteinExistence type="inferred from homology"/>
<feature type="binding site" evidence="5">
    <location>
        <begin position="126"/>
        <end position="130"/>
    </location>
    <ligand>
        <name>S-adenosyl-L-methionine</name>
        <dbReference type="ChEBI" id="CHEBI:59789"/>
    </ligand>
</feature>
<dbReference type="Gene3D" id="3.40.50.150">
    <property type="entry name" value="Vaccinia Virus protein VP39"/>
    <property type="match status" value="1"/>
</dbReference>
<dbReference type="InterPro" id="IPR040758">
    <property type="entry name" value="PrmC_N"/>
</dbReference>
<feature type="domain" description="Methyltransferase" evidence="7">
    <location>
        <begin position="119"/>
        <end position="247"/>
    </location>
</feature>
<dbReference type="HAMAP" id="MF_02126">
    <property type="entry name" value="RF_methyltr_PrmC"/>
    <property type="match status" value="1"/>
</dbReference>
<dbReference type="STRING" id="106634.TVD_12115"/>
<feature type="binding site" evidence="5">
    <location>
        <begin position="192"/>
        <end position="195"/>
    </location>
    <ligand>
        <name>substrate</name>
    </ligand>
</feature>
<dbReference type="InterPro" id="IPR019874">
    <property type="entry name" value="RF_methyltr_PrmC"/>
</dbReference>
<keyword evidence="3 5" id="KW-0949">S-adenosyl-L-methionine</keyword>
<gene>
    <name evidence="5" type="primary">prmC</name>
    <name evidence="9" type="ORF">TVD_12115</name>
</gene>
<protein>
    <recommendedName>
        <fullName evidence="5">Release factor glutamine methyltransferase</fullName>
        <shortName evidence="5">RF MTase</shortName>
        <ecNumber evidence="5">2.1.1.297</ecNumber>
    </recommendedName>
    <alternativeName>
        <fullName evidence="5">N5-glutamine methyltransferase PrmC</fullName>
    </alternativeName>
    <alternativeName>
        <fullName evidence="5">Protein-(glutamine-N5) MTase PrmC</fullName>
    </alternativeName>
    <alternativeName>
        <fullName evidence="5">Protein-glutamine N-methyltransferase PrmC</fullName>
    </alternativeName>
</protein>
<dbReference type="InterPro" id="IPR004556">
    <property type="entry name" value="HemK-like"/>
</dbReference>
<comment type="function">
    <text evidence="5">Methylates the class 1 translation termination release factors RF1/PrfA and RF2/PrfB on the glutamine residue of the universally conserved GGQ motif.</text>
</comment>
<reference evidence="9 10" key="1">
    <citation type="submission" date="2015-04" db="EMBL/GenBank/DDBJ databases">
        <title>Complete Sequence for the Genome of the Thioalkalivibrio versutus D301.</title>
        <authorList>
            <person name="Mu T."/>
            <person name="Zhou J."/>
            <person name="Xu X."/>
        </authorList>
    </citation>
    <scope>NUCLEOTIDE SEQUENCE [LARGE SCALE GENOMIC DNA]</scope>
    <source>
        <strain evidence="9 10">D301</strain>
    </source>
</reference>
<feature type="region of interest" description="Disordered" evidence="6">
    <location>
        <begin position="262"/>
        <end position="284"/>
    </location>
</feature>